<dbReference type="EMBL" id="CM042019">
    <property type="protein sequence ID" value="KAI3823410.1"/>
    <property type="molecule type" value="Genomic_DNA"/>
</dbReference>
<organism evidence="1 2">
    <name type="scientific">Smallanthus sonchifolius</name>
    <dbReference type="NCBI Taxonomy" id="185202"/>
    <lineage>
        <taxon>Eukaryota</taxon>
        <taxon>Viridiplantae</taxon>
        <taxon>Streptophyta</taxon>
        <taxon>Embryophyta</taxon>
        <taxon>Tracheophyta</taxon>
        <taxon>Spermatophyta</taxon>
        <taxon>Magnoliopsida</taxon>
        <taxon>eudicotyledons</taxon>
        <taxon>Gunneridae</taxon>
        <taxon>Pentapetalae</taxon>
        <taxon>asterids</taxon>
        <taxon>campanulids</taxon>
        <taxon>Asterales</taxon>
        <taxon>Asteraceae</taxon>
        <taxon>Asteroideae</taxon>
        <taxon>Heliantheae alliance</taxon>
        <taxon>Millerieae</taxon>
        <taxon>Smallanthus</taxon>
    </lineage>
</organism>
<dbReference type="Proteomes" id="UP001056120">
    <property type="component" value="Linkage Group LG02"/>
</dbReference>
<keyword evidence="2" id="KW-1185">Reference proteome</keyword>
<accession>A0ACB9JTN9</accession>
<reference evidence="1 2" key="2">
    <citation type="journal article" date="2022" name="Mol. Ecol. Resour.">
        <title>The genomes of chicory, endive, great burdock and yacon provide insights into Asteraceae paleo-polyploidization history and plant inulin production.</title>
        <authorList>
            <person name="Fan W."/>
            <person name="Wang S."/>
            <person name="Wang H."/>
            <person name="Wang A."/>
            <person name="Jiang F."/>
            <person name="Liu H."/>
            <person name="Zhao H."/>
            <person name="Xu D."/>
            <person name="Zhang Y."/>
        </authorList>
    </citation>
    <scope>NUCLEOTIDE SEQUENCE [LARGE SCALE GENOMIC DNA]</scope>
    <source>
        <strain evidence="2">cv. Yunnan</strain>
        <tissue evidence="1">Leaves</tissue>
    </source>
</reference>
<comment type="caution">
    <text evidence="1">The sequence shown here is derived from an EMBL/GenBank/DDBJ whole genome shotgun (WGS) entry which is preliminary data.</text>
</comment>
<sequence length="107" mass="12303">MLKNLVFHLVMLLYFYMWCITLYIYIQWSNLEHININKASMFLKAADSIYHGFKAYTFTRKVARNITLTTSPRSLALDAAFRTVSTTYRSPSVAGDNKGAPTVRDAR</sequence>
<protein>
    <submittedName>
        <fullName evidence="1">Uncharacterized protein</fullName>
    </submittedName>
</protein>
<evidence type="ECO:0000313" key="1">
    <source>
        <dbReference type="EMBL" id="KAI3823410.1"/>
    </source>
</evidence>
<gene>
    <name evidence="1" type="ORF">L1987_04845</name>
</gene>
<evidence type="ECO:0000313" key="2">
    <source>
        <dbReference type="Proteomes" id="UP001056120"/>
    </source>
</evidence>
<proteinExistence type="predicted"/>
<reference evidence="2" key="1">
    <citation type="journal article" date="2022" name="Mol. Ecol. Resour.">
        <title>The genomes of chicory, endive, great burdock and yacon provide insights into Asteraceae palaeo-polyploidization history and plant inulin production.</title>
        <authorList>
            <person name="Fan W."/>
            <person name="Wang S."/>
            <person name="Wang H."/>
            <person name="Wang A."/>
            <person name="Jiang F."/>
            <person name="Liu H."/>
            <person name="Zhao H."/>
            <person name="Xu D."/>
            <person name="Zhang Y."/>
        </authorList>
    </citation>
    <scope>NUCLEOTIDE SEQUENCE [LARGE SCALE GENOMIC DNA]</scope>
    <source>
        <strain evidence="2">cv. Yunnan</strain>
    </source>
</reference>
<name>A0ACB9JTN9_9ASTR</name>